<dbReference type="FunFam" id="3.30.565.10:FF:000010">
    <property type="entry name" value="Sensor histidine kinase RcsC"/>
    <property type="match status" value="1"/>
</dbReference>
<evidence type="ECO:0000313" key="13">
    <source>
        <dbReference type="EMBL" id="PSS37163.1"/>
    </source>
</evidence>
<dbReference type="InterPro" id="IPR011006">
    <property type="entry name" value="CheY-like_superfamily"/>
</dbReference>
<dbReference type="SUPFAM" id="SSF55781">
    <property type="entry name" value="GAF domain-like"/>
    <property type="match status" value="1"/>
</dbReference>
<dbReference type="InterPro" id="IPR003018">
    <property type="entry name" value="GAF"/>
</dbReference>
<dbReference type="Gene3D" id="3.30.565.10">
    <property type="entry name" value="Histidine kinase-like ATPase, C-terminal domain"/>
    <property type="match status" value="1"/>
</dbReference>
<evidence type="ECO:0000256" key="5">
    <source>
        <dbReference type="ARBA" id="ARBA00022741"/>
    </source>
</evidence>
<dbReference type="CDD" id="cd00082">
    <property type="entry name" value="HisKA"/>
    <property type="match status" value="1"/>
</dbReference>
<dbReference type="STRING" id="98765.A0A2R6S4I3"/>
<comment type="catalytic activity">
    <reaction evidence="1">
        <text>ATP + protein L-histidine = ADP + protein N-phospho-L-histidine.</text>
        <dbReference type="EC" id="2.7.13.3"/>
    </reaction>
</comment>
<accession>A0A2R6S4I3</accession>
<keyword evidence="4" id="KW-0808">Transferase</keyword>
<dbReference type="EC" id="2.7.13.3" evidence="2"/>
<dbReference type="PROSITE" id="PS50109">
    <property type="entry name" value="HIS_KIN"/>
    <property type="match status" value="1"/>
</dbReference>
<dbReference type="InterPro" id="IPR005467">
    <property type="entry name" value="His_kinase_dom"/>
</dbReference>
<evidence type="ECO:0000256" key="10">
    <source>
        <dbReference type="SAM" id="MobiDB-lite"/>
    </source>
</evidence>
<dbReference type="SMART" id="SM00065">
    <property type="entry name" value="GAF"/>
    <property type="match status" value="1"/>
</dbReference>
<keyword evidence="7" id="KW-0067">ATP-binding</keyword>
<comment type="caution">
    <text evidence="13">The sequence shown here is derived from an EMBL/GenBank/DDBJ whole genome shotgun (WGS) entry which is preliminary data.</text>
</comment>
<dbReference type="SMART" id="SM00387">
    <property type="entry name" value="HATPase_c"/>
    <property type="match status" value="1"/>
</dbReference>
<evidence type="ECO:0000259" key="11">
    <source>
        <dbReference type="PROSITE" id="PS50109"/>
    </source>
</evidence>
<evidence type="ECO:0000256" key="8">
    <source>
        <dbReference type="ARBA" id="ARBA00023012"/>
    </source>
</evidence>
<feature type="modified residue" description="4-aspartylphosphate" evidence="9">
    <location>
        <position position="847"/>
    </location>
</feature>
<evidence type="ECO:0000256" key="7">
    <source>
        <dbReference type="ARBA" id="ARBA00022840"/>
    </source>
</evidence>
<dbReference type="FunFam" id="1.10.287.130:FF:000002">
    <property type="entry name" value="Two-component osmosensing histidine kinase"/>
    <property type="match status" value="1"/>
</dbReference>
<proteinExistence type="predicted"/>
<organism evidence="13 14">
    <name type="scientific">Hermanssonia centrifuga</name>
    <dbReference type="NCBI Taxonomy" id="98765"/>
    <lineage>
        <taxon>Eukaryota</taxon>
        <taxon>Fungi</taxon>
        <taxon>Dikarya</taxon>
        <taxon>Basidiomycota</taxon>
        <taxon>Agaricomycotina</taxon>
        <taxon>Agaricomycetes</taxon>
        <taxon>Polyporales</taxon>
        <taxon>Meruliaceae</taxon>
        <taxon>Hermanssonia</taxon>
    </lineage>
</organism>
<dbReference type="Pfam" id="PF00072">
    <property type="entry name" value="Response_reg"/>
    <property type="match status" value="1"/>
</dbReference>
<dbReference type="OrthoDB" id="60033at2759"/>
<dbReference type="Proteomes" id="UP000186601">
    <property type="component" value="Unassembled WGS sequence"/>
</dbReference>
<dbReference type="PANTHER" id="PTHR45339">
    <property type="entry name" value="HYBRID SIGNAL TRANSDUCTION HISTIDINE KINASE J"/>
    <property type="match status" value="1"/>
</dbReference>
<feature type="domain" description="Response regulatory" evidence="12">
    <location>
        <begin position="795"/>
        <end position="918"/>
    </location>
</feature>
<dbReference type="CDD" id="cd17546">
    <property type="entry name" value="REC_hyHK_CKI1_RcsC-like"/>
    <property type="match status" value="1"/>
</dbReference>
<evidence type="ECO:0000256" key="4">
    <source>
        <dbReference type="ARBA" id="ARBA00022679"/>
    </source>
</evidence>
<dbReference type="Gene3D" id="3.30.450.40">
    <property type="match status" value="1"/>
</dbReference>
<dbReference type="InterPro" id="IPR003594">
    <property type="entry name" value="HATPase_dom"/>
</dbReference>
<dbReference type="SMART" id="SM00448">
    <property type="entry name" value="REC"/>
    <property type="match status" value="1"/>
</dbReference>
<dbReference type="Gene3D" id="3.40.50.2300">
    <property type="match status" value="1"/>
</dbReference>
<dbReference type="SMART" id="SM00388">
    <property type="entry name" value="HisKA"/>
    <property type="match status" value="1"/>
</dbReference>
<evidence type="ECO:0000256" key="6">
    <source>
        <dbReference type="ARBA" id="ARBA00022777"/>
    </source>
</evidence>
<dbReference type="PANTHER" id="PTHR45339:SF1">
    <property type="entry name" value="HYBRID SIGNAL TRANSDUCTION HISTIDINE KINASE J"/>
    <property type="match status" value="1"/>
</dbReference>
<dbReference type="GO" id="GO:0000155">
    <property type="term" value="F:phosphorelay sensor kinase activity"/>
    <property type="evidence" value="ECO:0007669"/>
    <property type="project" value="InterPro"/>
</dbReference>
<protein>
    <recommendedName>
        <fullName evidence="2">histidine kinase</fullName>
        <ecNumber evidence="2">2.7.13.3</ecNumber>
    </recommendedName>
</protein>
<evidence type="ECO:0000259" key="12">
    <source>
        <dbReference type="PROSITE" id="PS50110"/>
    </source>
</evidence>
<name>A0A2R6S4I3_9APHY</name>
<feature type="region of interest" description="Disordered" evidence="10">
    <location>
        <begin position="156"/>
        <end position="176"/>
    </location>
</feature>
<evidence type="ECO:0000256" key="2">
    <source>
        <dbReference type="ARBA" id="ARBA00012438"/>
    </source>
</evidence>
<keyword evidence="5" id="KW-0547">Nucleotide-binding</keyword>
<dbReference type="CDD" id="cd16922">
    <property type="entry name" value="HATPase_EvgS-ArcB-TorS-like"/>
    <property type="match status" value="1"/>
</dbReference>
<dbReference type="AlphaFoldDB" id="A0A2R6S4I3"/>
<keyword evidence="14" id="KW-1185">Reference proteome</keyword>
<feature type="domain" description="Histidine kinase" evidence="11">
    <location>
        <begin position="392"/>
        <end position="615"/>
    </location>
</feature>
<dbReference type="SUPFAM" id="SSF52172">
    <property type="entry name" value="CheY-like"/>
    <property type="match status" value="1"/>
</dbReference>
<dbReference type="SUPFAM" id="SSF55874">
    <property type="entry name" value="ATPase domain of HSP90 chaperone/DNA topoisomerase II/histidine kinase"/>
    <property type="match status" value="1"/>
</dbReference>
<dbReference type="Pfam" id="PF00512">
    <property type="entry name" value="HisKA"/>
    <property type="match status" value="1"/>
</dbReference>
<dbReference type="InterPro" id="IPR001789">
    <property type="entry name" value="Sig_transdc_resp-reg_receiver"/>
</dbReference>
<gene>
    <name evidence="13" type="ORF">PHLCEN_2v1036</name>
</gene>
<reference evidence="13 14" key="1">
    <citation type="submission" date="2018-02" db="EMBL/GenBank/DDBJ databases">
        <title>Genome sequence of the basidiomycete white-rot fungus Phlebia centrifuga.</title>
        <authorList>
            <person name="Granchi Z."/>
            <person name="Peng M."/>
            <person name="de Vries R.P."/>
            <person name="Hilden K."/>
            <person name="Makela M.R."/>
            <person name="Grigoriev I."/>
            <person name="Riley R."/>
        </authorList>
    </citation>
    <scope>NUCLEOTIDE SEQUENCE [LARGE SCALE GENOMIC DNA]</scope>
    <source>
        <strain evidence="13 14">FBCC195</strain>
    </source>
</reference>
<evidence type="ECO:0000256" key="9">
    <source>
        <dbReference type="PROSITE-ProRule" id="PRU00169"/>
    </source>
</evidence>
<dbReference type="GO" id="GO:0005524">
    <property type="term" value="F:ATP binding"/>
    <property type="evidence" value="ECO:0007669"/>
    <property type="project" value="UniProtKB-KW"/>
</dbReference>
<dbReference type="InterPro" id="IPR003661">
    <property type="entry name" value="HisK_dim/P_dom"/>
</dbReference>
<evidence type="ECO:0000256" key="3">
    <source>
        <dbReference type="ARBA" id="ARBA00022553"/>
    </source>
</evidence>
<dbReference type="Gene3D" id="1.10.287.130">
    <property type="match status" value="1"/>
</dbReference>
<dbReference type="InterPro" id="IPR004358">
    <property type="entry name" value="Sig_transdc_His_kin-like_C"/>
</dbReference>
<dbReference type="InterPro" id="IPR036097">
    <property type="entry name" value="HisK_dim/P_sf"/>
</dbReference>
<dbReference type="InterPro" id="IPR029016">
    <property type="entry name" value="GAF-like_dom_sf"/>
</dbReference>
<dbReference type="PROSITE" id="PS50110">
    <property type="entry name" value="RESPONSE_REGULATORY"/>
    <property type="match status" value="1"/>
</dbReference>
<evidence type="ECO:0000313" key="14">
    <source>
        <dbReference type="Proteomes" id="UP000186601"/>
    </source>
</evidence>
<dbReference type="Pfam" id="PF13185">
    <property type="entry name" value="GAF_2"/>
    <property type="match status" value="1"/>
</dbReference>
<dbReference type="EMBL" id="MLYV02000081">
    <property type="protein sequence ID" value="PSS37163.1"/>
    <property type="molecule type" value="Genomic_DNA"/>
</dbReference>
<keyword evidence="8" id="KW-0902">Two-component regulatory system</keyword>
<dbReference type="Pfam" id="PF02518">
    <property type="entry name" value="HATPase_c"/>
    <property type="match status" value="1"/>
</dbReference>
<evidence type="ECO:0000256" key="1">
    <source>
        <dbReference type="ARBA" id="ARBA00000085"/>
    </source>
</evidence>
<keyword evidence="6" id="KW-0418">Kinase</keyword>
<sequence>MIDCIRKGELPPNRYTQYMKQIETNQSYIRKWISPSPINNSAWVALVDAEMASLLNSPDAFKLYDVAVKLSVNNDWLLEEGWGLFLQGSHFIRCGVEGLGSELQRRGISRQSQWGARGIVYHLSSLIDDRSPLPLKRHIFSSDVAVQTDSVLISATPPPDEDIYPQSKSSSTTEEDVINKLTAGDLASILRWSKDISRDINLSLALQRLTEIATENSGSQSTCVVIAREAGDYTVATSMLPPEPCQVHENPISVRAIPDPLQRAVIQHALNTKGRVYLDDVTAEPRFSSEARESPHRSVICLPIFSNRGQTFGAVYLASRYAFSPNTVTVLTLLCEQASIGISNALLFRSVQAGTRENLKMIAAQRDALEAARKSREDALKATKIKSNFLASMSHELRTPFSSFYGLLDILSGTELNNGQREIVTTAKQSCELLLKIIDSILDYSKLEASALKLEYSSFAVESLIADCMELLLPMAAKKLDLSFDIEPKVPPWVTADYARIRQVLMNLIGNAVKFTINGFVRVTCSVDHNTSSTQGEAHLKFIIQDTGIGLSSSDVELLFVPFQQADSSSTRRFGGTGLGLSISRQLVKLMGGAIGVQSQLGVGSMFWFTIPVKICDSEESKDALAEIDRLKLQLMKPHPLRVLVTSKSPATVSLLNTMLSGFFIASVSSIEEAQEHLRNATTIHPPLDFVLLDDQSEHRADELARFLQALPADTLKDTKIIHLYTPTTDSLSGHSAFTNDTPGVVRMTKPPRSGRLLQMLAVLKNPSQNKIIPSGGEAQSEDQKLAENRSLFGNVLIAEDNPVAQKLLIKQLERHDLHVIATSNGEEAVTEWESHEPGYFSVALFDHHMPICDGVEACKRVRVLENKRRVPVLLPIVALSADCQESTKQLCLSAGMNSFFSKPLKKSDLYSLLCTFGTRPVKPPDDMSSS</sequence>
<dbReference type="PRINTS" id="PR00344">
    <property type="entry name" value="BCTRLSENSOR"/>
</dbReference>
<dbReference type="SUPFAM" id="SSF47384">
    <property type="entry name" value="Homodimeric domain of signal transducing histidine kinase"/>
    <property type="match status" value="1"/>
</dbReference>
<keyword evidence="3 9" id="KW-0597">Phosphoprotein</keyword>
<dbReference type="InterPro" id="IPR036890">
    <property type="entry name" value="HATPase_C_sf"/>
</dbReference>